<protein>
    <submittedName>
        <fullName evidence="7">O-antigen ligase family protein</fullName>
    </submittedName>
</protein>
<keyword evidence="7" id="KW-0436">Ligase</keyword>
<feature type="transmembrane region" description="Helical" evidence="5">
    <location>
        <begin position="262"/>
        <end position="281"/>
    </location>
</feature>
<feature type="transmembrane region" description="Helical" evidence="5">
    <location>
        <begin position="62"/>
        <end position="82"/>
    </location>
</feature>
<evidence type="ECO:0000313" key="8">
    <source>
        <dbReference type="Proteomes" id="UP001236585"/>
    </source>
</evidence>
<feature type="domain" description="O-antigen ligase-related" evidence="6">
    <location>
        <begin position="248"/>
        <end position="409"/>
    </location>
</feature>
<keyword evidence="8" id="KW-1185">Reference proteome</keyword>
<keyword evidence="4 5" id="KW-0472">Membrane</keyword>
<dbReference type="GO" id="GO:0016874">
    <property type="term" value="F:ligase activity"/>
    <property type="evidence" value="ECO:0007669"/>
    <property type="project" value="UniProtKB-KW"/>
</dbReference>
<sequence>MILYVRDSRERRVIDTATVAAFLFGCFVFGILAVRTTVYGLLLIGALFCLVLYWVKPQIMVSVALFLSFAALPEGLHIGKVFGPIPVYAYHVALILALCYLIPIVRPKLSMFRLPAMFLLTIVFFTEVGLAADNATDRVVHEAMYMVELVVGLVLALLIVYADYIKGTIYAVAATLWFSAGMVIAGSFHSIQLAGRSESMADMAGAVDTNRIITTAETPAIAALTTLVALHILGRGRTAAWFVFFPPALIITALTFARSTLLAIGVAALVAILTNMGWPTLRRTGTLLLWGAALLAITLPGALFLLQHSPAGAWLSTQITGYNNRVLGGVSTDALAVDESTLDRLRENAKLNHAIGEAPVFGHGLGYAYQMPFGNDPNWFTATLGTTYAHNFYLWWLCKTGAVGMSAFVWFALTPLIRGLRSTSSLAKASVAVSLGLLVICNVAPLPEEPASALVLGMALGSALAFANADRATKRDQAANAETIELQPLPQSAEVLDAA</sequence>
<feature type="transmembrane region" description="Helical" evidence="5">
    <location>
        <begin position="38"/>
        <end position="55"/>
    </location>
</feature>
<feature type="transmembrane region" description="Helical" evidence="5">
    <location>
        <begin position="112"/>
        <end position="131"/>
    </location>
</feature>
<evidence type="ECO:0000256" key="3">
    <source>
        <dbReference type="ARBA" id="ARBA00022989"/>
    </source>
</evidence>
<organism evidence="7 8">
    <name type="scientific">Candidatus Mycobacterium wuenschmannii</name>
    <dbReference type="NCBI Taxonomy" id="3027808"/>
    <lineage>
        <taxon>Bacteria</taxon>
        <taxon>Bacillati</taxon>
        <taxon>Actinomycetota</taxon>
        <taxon>Actinomycetes</taxon>
        <taxon>Mycobacteriales</taxon>
        <taxon>Mycobacteriaceae</taxon>
        <taxon>Mycobacterium</taxon>
    </lineage>
</organism>
<dbReference type="InterPro" id="IPR007016">
    <property type="entry name" value="O-antigen_ligase-rel_domated"/>
</dbReference>
<feature type="transmembrane region" description="Helical" evidence="5">
    <location>
        <begin position="239"/>
        <end position="256"/>
    </location>
</feature>
<dbReference type="PROSITE" id="PS51257">
    <property type="entry name" value="PROKAR_LIPOPROTEIN"/>
    <property type="match status" value="1"/>
</dbReference>
<keyword evidence="2 5" id="KW-0812">Transmembrane</keyword>
<dbReference type="Pfam" id="PF04932">
    <property type="entry name" value="Wzy_C"/>
    <property type="match status" value="1"/>
</dbReference>
<feature type="transmembrane region" description="Helical" evidence="5">
    <location>
        <begin position="211"/>
        <end position="232"/>
    </location>
</feature>
<feature type="transmembrane region" description="Helical" evidence="5">
    <location>
        <begin position="169"/>
        <end position="191"/>
    </location>
</feature>
<proteinExistence type="predicted"/>
<evidence type="ECO:0000259" key="6">
    <source>
        <dbReference type="Pfam" id="PF04932"/>
    </source>
</evidence>
<dbReference type="Proteomes" id="UP001236585">
    <property type="component" value="Chromosome"/>
</dbReference>
<reference evidence="7 8" key="1">
    <citation type="journal article" date="2023" name="Microbiol. Resour. Announc.">
        <title>Complete Genome Sequence of Mycobacterium wuenschmanii, a novel Nontuberculous Mycobacterium Isolated from a captive population of Amazon Milk Frogs.</title>
        <authorList>
            <person name="Hicks J."/>
            <person name="Zeineldin M."/>
            <person name="Ward H."/>
            <person name="Wuenschmann A."/>
            <person name="Camp P."/>
            <person name="Farrell D."/>
            <person name="Lehman K."/>
            <person name="Thacker T."/>
            <person name="Cuthbert E."/>
        </authorList>
    </citation>
    <scope>NUCLEOTIDE SEQUENCE [LARGE SCALE GENOMIC DNA]</scope>
    <source>
        <strain evidence="7 8">Wuenschmanii</strain>
    </source>
</reference>
<feature type="transmembrane region" description="Helical" evidence="5">
    <location>
        <begin position="425"/>
        <end position="445"/>
    </location>
</feature>
<evidence type="ECO:0000256" key="1">
    <source>
        <dbReference type="ARBA" id="ARBA00004141"/>
    </source>
</evidence>
<gene>
    <name evidence="7" type="ORF">PT015_12190</name>
</gene>
<comment type="subcellular location">
    <subcellularLocation>
        <location evidence="1">Membrane</location>
        <topology evidence="1">Multi-pass membrane protein</topology>
    </subcellularLocation>
</comment>
<feature type="transmembrane region" description="Helical" evidence="5">
    <location>
        <begin position="88"/>
        <end position="105"/>
    </location>
</feature>
<keyword evidence="3 5" id="KW-1133">Transmembrane helix</keyword>
<evidence type="ECO:0000313" key="7">
    <source>
        <dbReference type="EMBL" id="WIM85722.1"/>
    </source>
</evidence>
<feature type="transmembrane region" description="Helical" evidence="5">
    <location>
        <begin position="143"/>
        <end position="162"/>
    </location>
</feature>
<accession>A0ABY8VSV1</accession>
<feature type="transmembrane region" description="Helical" evidence="5">
    <location>
        <begin position="288"/>
        <end position="306"/>
    </location>
</feature>
<evidence type="ECO:0000256" key="2">
    <source>
        <dbReference type="ARBA" id="ARBA00022692"/>
    </source>
</evidence>
<evidence type="ECO:0000256" key="5">
    <source>
        <dbReference type="SAM" id="Phobius"/>
    </source>
</evidence>
<evidence type="ECO:0000256" key="4">
    <source>
        <dbReference type="ARBA" id="ARBA00023136"/>
    </source>
</evidence>
<dbReference type="RefSeq" id="WP_285184740.1">
    <property type="nucleotide sequence ID" value="NZ_CP126981.1"/>
</dbReference>
<feature type="transmembrane region" description="Helical" evidence="5">
    <location>
        <begin position="12"/>
        <end position="32"/>
    </location>
</feature>
<dbReference type="EMBL" id="CP126981">
    <property type="protein sequence ID" value="WIM85722.1"/>
    <property type="molecule type" value="Genomic_DNA"/>
</dbReference>
<name>A0ABY8VSV1_9MYCO</name>
<feature type="transmembrane region" description="Helical" evidence="5">
    <location>
        <begin position="451"/>
        <end position="469"/>
    </location>
</feature>
<feature type="transmembrane region" description="Helical" evidence="5">
    <location>
        <begin position="393"/>
        <end position="413"/>
    </location>
</feature>